<evidence type="ECO:0000256" key="3">
    <source>
        <dbReference type="ARBA" id="ARBA00022692"/>
    </source>
</evidence>
<keyword evidence="6" id="KW-0998">Cell outer membrane</keyword>
<evidence type="ECO:0000313" key="11">
    <source>
        <dbReference type="EMBL" id="RFA39329.1"/>
    </source>
</evidence>
<feature type="domain" description="Surface lipoprotein assembly modifier N-terminal TPR repeats region" evidence="10">
    <location>
        <begin position="75"/>
        <end position="166"/>
    </location>
</feature>
<feature type="domain" description="Surface lipoprotein assembly modifier C-terminal" evidence="9">
    <location>
        <begin position="200"/>
        <end position="409"/>
    </location>
</feature>
<evidence type="ECO:0000256" key="6">
    <source>
        <dbReference type="ARBA" id="ARBA00023237"/>
    </source>
</evidence>
<proteinExistence type="inferred from homology"/>
<dbReference type="SUPFAM" id="SSF48452">
    <property type="entry name" value="TPR-like"/>
    <property type="match status" value="1"/>
</dbReference>
<dbReference type="InterPro" id="IPR011990">
    <property type="entry name" value="TPR-like_helical_dom_sf"/>
</dbReference>
<organism evidence="11 12">
    <name type="scientific">Alkalilimnicola ehrlichii</name>
    <dbReference type="NCBI Taxonomy" id="351052"/>
    <lineage>
        <taxon>Bacteria</taxon>
        <taxon>Pseudomonadati</taxon>
        <taxon>Pseudomonadota</taxon>
        <taxon>Gammaproteobacteria</taxon>
        <taxon>Chromatiales</taxon>
        <taxon>Ectothiorhodospiraceae</taxon>
        <taxon>Alkalilimnicola</taxon>
    </lineage>
</organism>
<evidence type="ECO:0000259" key="9">
    <source>
        <dbReference type="Pfam" id="PF04575"/>
    </source>
</evidence>
<dbReference type="RefSeq" id="WP_116347295.1">
    <property type="nucleotide sequence ID" value="NZ_NFZW01000001.1"/>
</dbReference>
<evidence type="ECO:0008006" key="13">
    <source>
        <dbReference type="Google" id="ProtNLM"/>
    </source>
</evidence>
<feature type="signal peptide" evidence="8">
    <location>
        <begin position="1"/>
        <end position="23"/>
    </location>
</feature>
<dbReference type="EMBL" id="NFZW01000001">
    <property type="protein sequence ID" value="RFA39329.1"/>
    <property type="molecule type" value="Genomic_DNA"/>
</dbReference>
<reference evidence="12" key="1">
    <citation type="submission" date="2017-05" db="EMBL/GenBank/DDBJ databases">
        <authorList>
            <person name="Sharma S."/>
            <person name="Sidhu C."/>
            <person name="Pinnaka A.K."/>
        </authorList>
    </citation>
    <scope>NUCLEOTIDE SEQUENCE [LARGE SCALE GENOMIC DNA]</scope>
    <source>
        <strain evidence="12">AK93</strain>
    </source>
</reference>
<feature type="chain" id="PRO_5017639087" description="DUF560 domain-containing protein" evidence="8">
    <location>
        <begin position="24"/>
        <end position="445"/>
    </location>
</feature>
<keyword evidence="2" id="KW-1134">Transmembrane beta strand</keyword>
<dbReference type="Pfam" id="PF24575">
    <property type="entry name" value="TPR_Slam"/>
    <property type="match status" value="1"/>
</dbReference>
<comment type="similarity">
    <text evidence="7">Belongs to the Slam family.</text>
</comment>
<evidence type="ECO:0000259" key="10">
    <source>
        <dbReference type="Pfam" id="PF24575"/>
    </source>
</evidence>
<sequence>MTIAIPLRRLLVVALCVYSLAVAADPDTPLRLEQRLEHSAADQERELLREALDADGEHPQLLIDGRHYRVENTLDDLGRALYLSVRAQQWSAVRHFLAAYRSLSGHDPMLVHYAQGGLARAEGRLVEAEREYEALLAIQPEFLPGRLELARVLFENHKDREAADRFRDIRASLDPADRRVDGLRRSVELFLEALERRRRWQGSLAVGGVWDDNLNRSSEDRTCLAADAAGNCIIERRIPEAITAHGLDFEMAANRRLPLRGQHGLYLRSLLFGAVYKKQTPYNEMTSITHAGYHYRTARGHYAVAPLFEIHRLGNQTQHGAWGAHAEWQRHLSPNSSLRVEGHHKTLRYRPDLYAHHDGSQRAVYATLWHARPSGWMLLGGVDQLERSTEYRADSYRQYGARLGVIRQFDAVSKPACSPLFANGNIRPTTLCSNSGAETRNKHTP</sequence>
<dbReference type="Pfam" id="PF04575">
    <property type="entry name" value="SlipAM"/>
    <property type="match status" value="1"/>
</dbReference>
<evidence type="ECO:0000256" key="1">
    <source>
        <dbReference type="ARBA" id="ARBA00004571"/>
    </source>
</evidence>
<evidence type="ECO:0000313" key="12">
    <source>
        <dbReference type="Proteomes" id="UP000256763"/>
    </source>
</evidence>
<evidence type="ECO:0000256" key="7">
    <source>
        <dbReference type="ARBA" id="ARBA00023609"/>
    </source>
</evidence>
<dbReference type="Proteomes" id="UP000256763">
    <property type="component" value="Unassembled WGS sequence"/>
</dbReference>
<evidence type="ECO:0000256" key="2">
    <source>
        <dbReference type="ARBA" id="ARBA00022452"/>
    </source>
</evidence>
<evidence type="ECO:0000256" key="8">
    <source>
        <dbReference type="SAM" id="SignalP"/>
    </source>
</evidence>
<dbReference type="InterPro" id="IPR007655">
    <property type="entry name" value="Slam_C"/>
</dbReference>
<keyword evidence="12" id="KW-1185">Reference proteome</keyword>
<keyword evidence="5" id="KW-0472">Membrane</keyword>
<evidence type="ECO:0000256" key="5">
    <source>
        <dbReference type="ARBA" id="ARBA00023136"/>
    </source>
</evidence>
<accession>A0A3E0X102</accession>
<name>A0A3E0X102_9GAMM</name>
<keyword evidence="4 8" id="KW-0732">Signal</keyword>
<protein>
    <recommendedName>
        <fullName evidence="13">DUF560 domain-containing protein</fullName>
    </recommendedName>
</protein>
<comment type="caution">
    <text evidence="11">The sequence shown here is derived from an EMBL/GenBank/DDBJ whole genome shotgun (WGS) entry which is preliminary data.</text>
</comment>
<dbReference type="InterPro" id="IPR057556">
    <property type="entry name" value="TPR_Slam"/>
</dbReference>
<comment type="subcellular location">
    <subcellularLocation>
        <location evidence="1">Cell outer membrane</location>
        <topology evidence="1">Multi-pass membrane protein</topology>
    </subcellularLocation>
</comment>
<dbReference type="Gene3D" id="1.25.40.10">
    <property type="entry name" value="Tetratricopeptide repeat domain"/>
    <property type="match status" value="1"/>
</dbReference>
<gene>
    <name evidence="11" type="ORF">CAL65_00460</name>
</gene>
<dbReference type="GO" id="GO:0009279">
    <property type="term" value="C:cell outer membrane"/>
    <property type="evidence" value="ECO:0007669"/>
    <property type="project" value="UniProtKB-SubCell"/>
</dbReference>
<dbReference type="AlphaFoldDB" id="A0A3E0X102"/>
<evidence type="ECO:0000256" key="4">
    <source>
        <dbReference type="ARBA" id="ARBA00022729"/>
    </source>
</evidence>
<keyword evidence="3" id="KW-0812">Transmembrane</keyword>